<keyword evidence="3" id="KW-1185">Reference proteome</keyword>
<feature type="region of interest" description="Disordered" evidence="1">
    <location>
        <begin position="118"/>
        <end position="175"/>
    </location>
</feature>
<name>A0AA38NYQ0_9AGAR</name>
<dbReference type="Proteomes" id="UP001163846">
    <property type="component" value="Unassembled WGS sequence"/>
</dbReference>
<gene>
    <name evidence="2" type="ORF">F5878DRAFT_646227</name>
</gene>
<organism evidence="2 3">
    <name type="scientific">Lentinula raphanica</name>
    <dbReference type="NCBI Taxonomy" id="153919"/>
    <lineage>
        <taxon>Eukaryota</taxon>
        <taxon>Fungi</taxon>
        <taxon>Dikarya</taxon>
        <taxon>Basidiomycota</taxon>
        <taxon>Agaricomycotina</taxon>
        <taxon>Agaricomycetes</taxon>
        <taxon>Agaricomycetidae</taxon>
        <taxon>Agaricales</taxon>
        <taxon>Marasmiineae</taxon>
        <taxon>Omphalotaceae</taxon>
        <taxon>Lentinula</taxon>
    </lineage>
</organism>
<evidence type="ECO:0000256" key="1">
    <source>
        <dbReference type="SAM" id="MobiDB-lite"/>
    </source>
</evidence>
<accession>A0AA38NYQ0</accession>
<dbReference type="AlphaFoldDB" id="A0AA38NYQ0"/>
<reference evidence="2" key="1">
    <citation type="submission" date="2022-08" db="EMBL/GenBank/DDBJ databases">
        <authorList>
            <consortium name="DOE Joint Genome Institute"/>
            <person name="Min B."/>
            <person name="Riley R."/>
            <person name="Sierra-Patev S."/>
            <person name="Naranjo-Ortiz M."/>
            <person name="Looney B."/>
            <person name="Konkel Z."/>
            <person name="Slot J.C."/>
            <person name="Sakamoto Y."/>
            <person name="Steenwyk J.L."/>
            <person name="Rokas A."/>
            <person name="Carro J."/>
            <person name="Camarero S."/>
            <person name="Ferreira P."/>
            <person name="Molpeceres G."/>
            <person name="Ruiz-Duenas F.J."/>
            <person name="Serrano A."/>
            <person name="Henrissat B."/>
            <person name="Drula E."/>
            <person name="Hughes K.W."/>
            <person name="Mata J.L."/>
            <person name="Ishikawa N.K."/>
            <person name="Vargas-Isla R."/>
            <person name="Ushijima S."/>
            <person name="Smith C.A."/>
            <person name="Ahrendt S."/>
            <person name="Andreopoulos W."/>
            <person name="He G."/>
            <person name="Labutti K."/>
            <person name="Lipzen A."/>
            <person name="Ng V."/>
            <person name="Sandor L."/>
            <person name="Barry K."/>
            <person name="Martinez A.T."/>
            <person name="Xiao Y."/>
            <person name="Gibbons J.G."/>
            <person name="Terashima K."/>
            <person name="Hibbett D.S."/>
            <person name="Grigoriev I.V."/>
        </authorList>
    </citation>
    <scope>NUCLEOTIDE SEQUENCE</scope>
    <source>
        <strain evidence="2">TFB9207</strain>
    </source>
</reference>
<sequence length="228" mass="25209">MDAVIKFDDGTVHTEPLLVTRLHPSARIVLGLPWLRKYYNPTIDWKTMTLAFEGHSCLGATVIPDSKKRNPCFKKVELEEIVDEEFQKPRLTLGLDDPLLLHESEMAEYLYQKTLLTSKSNKGQEKPAQDSVPDMEPMGHDDSSPPKASIDSSCPPNGERTSDIPCTKDTSPETPKLKAPYISLIGAAPFQTLIRQGCEAYVLHIYPSREESEVVGLAASTGSTPSEP</sequence>
<comment type="caution">
    <text evidence="2">The sequence shown here is derived from an EMBL/GenBank/DDBJ whole genome shotgun (WGS) entry which is preliminary data.</text>
</comment>
<proteinExistence type="predicted"/>
<dbReference type="EMBL" id="MU806774">
    <property type="protein sequence ID" value="KAJ3833093.1"/>
    <property type="molecule type" value="Genomic_DNA"/>
</dbReference>
<evidence type="ECO:0000313" key="3">
    <source>
        <dbReference type="Proteomes" id="UP001163846"/>
    </source>
</evidence>
<evidence type="ECO:0000313" key="2">
    <source>
        <dbReference type="EMBL" id="KAJ3833093.1"/>
    </source>
</evidence>
<protein>
    <submittedName>
        <fullName evidence="2">Uncharacterized protein</fullName>
    </submittedName>
</protein>